<keyword evidence="2 5" id="KW-0479">Metal-binding</keyword>
<keyword evidence="5" id="KW-0560">Oxidoreductase</keyword>
<dbReference type="InterPro" id="IPR005123">
    <property type="entry name" value="Oxoglu/Fe-dep_dioxygenase_dom"/>
</dbReference>
<dbReference type="GO" id="GO:0046872">
    <property type="term" value="F:metal ion binding"/>
    <property type="evidence" value="ECO:0007669"/>
    <property type="project" value="UniProtKB-KW"/>
</dbReference>
<dbReference type="EMBL" id="BTGU01000003">
    <property type="protein sequence ID" value="GMN30746.1"/>
    <property type="molecule type" value="Genomic_DNA"/>
</dbReference>
<dbReference type="Pfam" id="PF14226">
    <property type="entry name" value="DIOX_N"/>
    <property type="match status" value="1"/>
</dbReference>
<sequence length="367" mass="42183">MDGHEELRREVGYGGSAVVPQVLENVQVLSSKKLKEIPHHYLHYKPETDLEEVEGPVWEKDKKKFSSDTWPNSPEDSFLVPVIDMSKLLDQNPSIYHHEMARLHSACRDWGFFQLINHGVPEEVIEKMKIDTQEFFQLPLEEKKAYTQLPNDFERYGQALLFSQEQKLDWGDRFLLVVQPVSQRNMRFWPTHPNSFRENLEKYSVEMRKLTVCLLKFMSRNLGLDSDTFTSMFEEGSQAVRLNLYPPCVQANKVMGLGPHSDLNGLSLVVQVNDVQGLQIKKNGKWVPVKPVPGGFIVNIGDLIEQRLSIGAFLSPDTKTMIAPLPGLVKQSRPKYKSVSFEEYLERVAQIKRLDSKGLIDQMKLEQ</sequence>
<dbReference type="PROSITE" id="PS51471">
    <property type="entry name" value="FE2OG_OXY"/>
    <property type="match status" value="1"/>
</dbReference>
<dbReference type="FunFam" id="2.60.120.330:FF:000079">
    <property type="entry name" value="Protein SRG1"/>
    <property type="match status" value="1"/>
</dbReference>
<gene>
    <name evidence="7" type="ORF">TIFTF001_002940</name>
</gene>
<keyword evidence="4 5" id="KW-0408">Iron</keyword>
<evidence type="ECO:0000256" key="5">
    <source>
        <dbReference type="RuleBase" id="RU003682"/>
    </source>
</evidence>
<evidence type="ECO:0000256" key="1">
    <source>
        <dbReference type="ARBA" id="ARBA00008056"/>
    </source>
</evidence>
<dbReference type="InterPro" id="IPR050295">
    <property type="entry name" value="Plant_2OG-oxidoreductases"/>
</dbReference>
<proteinExistence type="inferred from homology"/>
<feature type="domain" description="Fe2OG dioxygenase" evidence="6">
    <location>
        <begin position="228"/>
        <end position="356"/>
    </location>
</feature>
<evidence type="ECO:0000259" key="6">
    <source>
        <dbReference type="PROSITE" id="PS51471"/>
    </source>
</evidence>
<reference evidence="7" key="1">
    <citation type="submission" date="2023-07" db="EMBL/GenBank/DDBJ databases">
        <title>draft genome sequence of fig (Ficus carica).</title>
        <authorList>
            <person name="Takahashi T."/>
            <person name="Nishimura K."/>
        </authorList>
    </citation>
    <scope>NUCLEOTIDE SEQUENCE</scope>
</reference>
<evidence type="ECO:0000313" key="7">
    <source>
        <dbReference type="EMBL" id="GMN30746.1"/>
    </source>
</evidence>
<comment type="caution">
    <text evidence="7">The sequence shown here is derived from an EMBL/GenBank/DDBJ whole genome shotgun (WGS) entry which is preliminary data.</text>
</comment>
<keyword evidence="8" id="KW-1185">Reference proteome</keyword>
<name>A0AA88CUG6_FICCA</name>
<dbReference type="GO" id="GO:0016491">
    <property type="term" value="F:oxidoreductase activity"/>
    <property type="evidence" value="ECO:0007669"/>
    <property type="project" value="UniProtKB-KW"/>
</dbReference>
<dbReference type="InterPro" id="IPR027443">
    <property type="entry name" value="IPNS-like_sf"/>
</dbReference>
<organism evidence="7 8">
    <name type="scientific">Ficus carica</name>
    <name type="common">Common fig</name>
    <dbReference type="NCBI Taxonomy" id="3494"/>
    <lineage>
        <taxon>Eukaryota</taxon>
        <taxon>Viridiplantae</taxon>
        <taxon>Streptophyta</taxon>
        <taxon>Embryophyta</taxon>
        <taxon>Tracheophyta</taxon>
        <taxon>Spermatophyta</taxon>
        <taxon>Magnoliopsida</taxon>
        <taxon>eudicotyledons</taxon>
        <taxon>Gunneridae</taxon>
        <taxon>Pentapetalae</taxon>
        <taxon>rosids</taxon>
        <taxon>fabids</taxon>
        <taxon>Rosales</taxon>
        <taxon>Moraceae</taxon>
        <taxon>Ficeae</taxon>
        <taxon>Ficus</taxon>
    </lineage>
</organism>
<comment type="similarity">
    <text evidence="1 5">Belongs to the iron/ascorbate-dependent oxidoreductase family.</text>
</comment>
<accession>A0AA88CUG6</accession>
<dbReference type="PANTHER" id="PTHR47991">
    <property type="entry name" value="OXOGLUTARATE/IRON-DEPENDENT DIOXYGENASE"/>
    <property type="match status" value="1"/>
</dbReference>
<dbReference type="Pfam" id="PF03171">
    <property type="entry name" value="2OG-FeII_Oxy"/>
    <property type="match status" value="1"/>
</dbReference>
<dbReference type="Proteomes" id="UP001187192">
    <property type="component" value="Unassembled WGS sequence"/>
</dbReference>
<evidence type="ECO:0000313" key="8">
    <source>
        <dbReference type="Proteomes" id="UP001187192"/>
    </source>
</evidence>
<keyword evidence="3" id="KW-0847">Vitamin C</keyword>
<dbReference type="GO" id="GO:0031418">
    <property type="term" value="F:L-ascorbic acid binding"/>
    <property type="evidence" value="ECO:0007669"/>
    <property type="project" value="UniProtKB-KW"/>
</dbReference>
<dbReference type="AlphaFoldDB" id="A0AA88CUG6"/>
<evidence type="ECO:0000256" key="4">
    <source>
        <dbReference type="ARBA" id="ARBA00023004"/>
    </source>
</evidence>
<dbReference type="InterPro" id="IPR026992">
    <property type="entry name" value="DIOX_N"/>
</dbReference>
<dbReference type="InterPro" id="IPR044861">
    <property type="entry name" value="IPNS-like_FE2OG_OXY"/>
</dbReference>
<evidence type="ECO:0000256" key="3">
    <source>
        <dbReference type="ARBA" id="ARBA00022896"/>
    </source>
</evidence>
<evidence type="ECO:0000256" key="2">
    <source>
        <dbReference type="ARBA" id="ARBA00022723"/>
    </source>
</evidence>
<dbReference type="Gene3D" id="2.60.120.330">
    <property type="entry name" value="B-lactam Antibiotic, Isopenicillin N Synthase, Chain"/>
    <property type="match status" value="1"/>
</dbReference>
<dbReference type="SUPFAM" id="SSF51197">
    <property type="entry name" value="Clavaminate synthase-like"/>
    <property type="match status" value="1"/>
</dbReference>
<protein>
    <recommendedName>
        <fullName evidence="6">Fe2OG dioxygenase domain-containing protein</fullName>
    </recommendedName>
</protein>